<feature type="domain" description="Sucrose synthase N-terminal" evidence="10">
    <location>
        <begin position="6"/>
        <end position="118"/>
    </location>
</feature>
<evidence type="ECO:0000256" key="5">
    <source>
        <dbReference type="ARBA" id="ARBA00022679"/>
    </source>
</evidence>
<evidence type="ECO:0000256" key="1">
    <source>
        <dbReference type="ARBA" id="ARBA00006530"/>
    </source>
</evidence>
<keyword evidence="5 12" id="KW-0808">Transferase</keyword>
<feature type="domain" description="Sucrose synthase EPBD" evidence="11">
    <location>
        <begin position="153"/>
        <end position="241"/>
    </location>
</feature>
<dbReference type="Pfam" id="PF24862">
    <property type="entry name" value="SUS_EPBD"/>
    <property type="match status" value="1"/>
</dbReference>
<gene>
    <name evidence="12" type="ORF">H8E79_08870</name>
</gene>
<reference evidence="12 13" key="1">
    <citation type="submission" date="2020-08" db="EMBL/GenBank/DDBJ databases">
        <title>Bridging the membrane lipid divide: bacteria of the FCB group superphylum have the potential to synthesize archaeal ether lipids.</title>
        <authorList>
            <person name="Villanueva L."/>
            <person name="Von Meijenfeldt F.A.B."/>
            <person name="Westbye A.B."/>
            <person name="Yadav S."/>
            <person name="Hopmans E.C."/>
            <person name="Dutilh B.E."/>
            <person name="Sinninghe Damste J.S."/>
        </authorList>
    </citation>
    <scope>NUCLEOTIDE SEQUENCE [LARGE SCALE GENOMIC DNA]</scope>
    <source>
        <strain evidence="12">NIOZ-UU81</strain>
    </source>
</reference>
<dbReference type="Pfam" id="PF00862">
    <property type="entry name" value="GT-B_Sucrose_synth"/>
    <property type="match status" value="1"/>
</dbReference>
<evidence type="ECO:0000259" key="10">
    <source>
        <dbReference type="Pfam" id="PF24861"/>
    </source>
</evidence>
<feature type="domain" description="Glycosyl transferase family 1" evidence="8">
    <location>
        <begin position="564"/>
        <end position="741"/>
    </location>
</feature>
<dbReference type="Proteomes" id="UP000599024">
    <property type="component" value="Unassembled WGS sequence"/>
</dbReference>
<dbReference type="EC" id="2.4.1.13" evidence="2 7"/>
<evidence type="ECO:0000259" key="11">
    <source>
        <dbReference type="Pfam" id="PF24862"/>
    </source>
</evidence>
<dbReference type="InterPro" id="IPR056735">
    <property type="entry name" value="SUS_N"/>
</dbReference>
<dbReference type="NCBIfam" id="TIGR02470">
    <property type="entry name" value="sucr_synth"/>
    <property type="match status" value="1"/>
</dbReference>
<dbReference type="GO" id="GO:0016157">
    <property type="term" value="F:sucrose synthase activity"/>
    <property type="evidence" value="ECO:0007669"/>
    <property type="project" value="UniProtKB-UniRule"/>
</dbReference>
<evidence type="ECO:0000256" key="3">
    <source>
        <dbReference type="ARBA" id="ARBA00020955"/>
    </source>
</evidence>
<dbReference type="Gene3D" id="3.10.450.330">
    <property type="match status" value="1"/>
</dbReference>
<dbReference type="PANTHER" id="PTHR45839">
    <property type="match status" value="1"/>
</dbReference>
<proteinExistence type="inferred from homology"/>
<evidence type="ECO:0000256" key="7">
    <source>
        <dbReference type="NCBIfam" id="TIGR02470"/>
    </source>
</evidence>
<dbReference type="GO" id="GO:0005985">
    <property type="term" value="P:sucrose metabolic process"/>
    <property type="evidence" value="ECO:0007669"/>
    <property type="project" value="UniProtKB-UniRule"/>
</dbReference>
<dbReference type="AlphaFoldDB" id="A0A8J6NC91"/>
<dbReference type="InterPro" id="IPR056736">
    <property type="entry name" value="SUS_EPBD"/>
</dbReference>
<keyword evidence="4 12" id="KW-0328">Glycosyltransferase</keyword>
<feature type="domain" description="Sucrose synthase first GT-B" evidence="9">
    <location>
        <begin position="264"/>
        <end position="553"/>
    </location>
</feature>
<evidence type="ECO:0000256" key="4">
    <source>
        <dbReference type="ARBA" id="ARBA00022676"/>
    </source>
</evidence>
<comment type="similarity">
    <text evidence="1">Belongs to the glycosyltransferase 1 family.</text>
</comment>
<dbReference type="Gene3D" id="1.20.120.1230">
    <property type="match status" value="1"/>
</dbReference>
<dbReference type="InterPro" id="IPR000368">
    <property type="entry name" value="Sucrose_synth_GT-B1"/>
</dbReference>
<protein>
    <recommendedName>
        <fullName evidence="3 7">Sucrose synthase</fullName>
        <ecNumber evidence="2 7">2.4.1.13</ecNumber>
    </recommendedName>
</protein>
<evidence type="ECO:0000256" key="6">
    <source>
        <dbReference type="ARBA" id="ARBA00049030"/>
    </source>
</evidence>
<evidence type="ECO:0000313" key="13">
    <source>
        <dbReference type="Proteomes" id="UP000599024"/>
    </source>
</evidence>
<evidence type="ECO:0000259" key="8">
    <source>
        <dbReference type="Pfam" id="PF00534"/>
    </source>
</evidence>
<dbReference type="InterPro" id="IPR012820">
    <property type="entry name" value="Sucrose_synthase_pln/cyn"/>
</dbReference>
<dbReference type="Pfam" id="PF24861">
    <property type="entry name" value="SUS_N"/>
    <property type="match status" value="1"/>
</dbReference>
<comment type="caution">
    <text evidence="12">The sequence shown here is derived from an EMBL/GenBank/DDBJ whole genome shotgun (WGS) entry which is preliminary data.</text>
</comment>
<dbReference type="Pfam" id="PF00534">
    <property type="entry name" value="Glycos_transf_1"/>
    <property type="match status" value="1"/>
</dbReference>
<dbReference type="PANTHER" id="PTHR45839:SF7">
    <property type="entry name" value="SUCROSE SYNTHASE 1"/>
    <property type="match status" value="1"/>
</dbReference>
<dbReference type="InterPro" id="IPR001296">
    <property type="entry name" value="Glyco_trans_1"/>
</dbReference>
<dbReference type="SUPFAM" id="SSF53756">
    <property type="entry name" value="UDP-Glycosyltransferase/glycogen phosphorylase"/>
    <property type="match status" value="1"/>
</dbReference>
<dbReference type="Gene3D" id="3.40.50.2000">
    <property type="entry name" value="Glycogen Phosphorylase B"/>
    <property type="match status" value="2"/>
</dbReference>
<dbReference type="EMBL" id="JACNLK010000086">
    <property type="protein sequence ID" value="MBC8209261.1"/>
    <property type="molecule type" value="Genomic_DNA"/>
</dbReference>
<name>A0A8J6NC91_9BACT</name>
<sequence>MISLNQEKLIDQLHHFLAEERPAAQTFFHEIRACGRPLMLQTELRDLFQRLIDEDKDGPLSTGPLRKLVYWGQEAVIYESWVYFALRSRAARWLYLRVQLKTLALEIVSSARFLLFKERLVTGCLSAPWNLEVDFAPFSREFFKLQEEGSIGKGVEFLNRRLSSGLFSELERDDNRLLRFLKLHRYRDQQLLLSPQVNDNRQLRCALRDALRLLKGCAVTESWSNLSGQLHQLGFAPGWGRNAGIIRETLSILLDILEAPSPDILERFLSRIPMIFSIAVISPHGFFGQDNVLGRPDTGGQVVYILDQVRALEQEMRSRLQDQGLDIEPQIVILTRLIPEAEGSTCDQPLEKVVGTKNCRILRVPFRSEQGEVLPQWISRFEVWPYLEQFAQESELKIVAELQGKPDLVVGNYSDGNLVASLLAHKLGVTQCNIAHALEKAKYLYSDLYWQENEAQYHFSCQFTADLIAMNAADFIITSSYQEIAGTDENPGQYESYMTYTMPNLYRVINGIDVYSPKFNIVSPGADPEIYFAAQDQGRRLVHLQDKIRDLIFGSVDGDWNRGSLMKTDKPLILTIARLDRIKNLTGLVRLYGRNERLREQTNLLIVGGHVNSDYSHDVEEVEEIQLMHRLFDEYGLDGQVRWLGMHLDKQMAGEMYRLVADGSGAFVQPALFEAFGLTVIEAMSSGLPTFATCFGGPMEIIEHGISGFHINPNYEDEAAELLVDFFNHCQEEPEYWQKIAQGGLQRIEARYTWKRYAERMMTFARIYGFWRYVSNLEQMETRRYLEMFYNLQFRPLARQLAVDENE</sequence>
<comment type="catalytic activity">
    <reaction evidence="6">
        <text>an NDP-alpha-D-glucose + D-fructose = a ribonucleoside 5'-diphosphate + sucrose + H(+)</text>
        <dbReference type="Rhea" id="RHEA:16241"/>
        <dbReference type="ChEBI" id="CHEBI:15378"/>
        <dbReference type="ChEBI" id="CHEBI:17992"/>
        <dbReference type="ChEBI" id="CHEBI:37721"/>
        <dbReference type="ChEBI" id="CHEBI:57930"/>
        <dbReference type="ChEBI" id="CHEBI:76533"/>
        <dbReference type="EC" id="2.4.1.13"/>
    </reaction>
</comment>
<accession>A0A8J6NC91</accession>
<evidence type="ECO:0000313" key="12">
    <source>
        <dbReference type="EMBL" id="MBC8209261.1"/>
    </source>
</evidence>
<organism evidence="12 13">
    <name type="scientific">Candidatus Desulfatifera sulfidica</name>
    <dbReference type="NCBI Taxonomy" id="2841691"/>
    <lineage>
        <taxon>Bacteria</taxon>
        <taxon>Pseudomonadati</taxon>
        <taxon>Thermodesulfobacteriota</taxon>
        <taxon>Desulfobulbia</taxon>
        <taxon>Desulfobulbales</taxon>
        <taxon>Desulfobulbaceae</taxon>
        <taxon>Candidatus Desulfatifera</taxon>
    </lineage>
</organism>
<evidence type="ECO:0000259" key="9">
    <source>
        <dbReference type="Pfam" id="PF00862"/>
    </source>
</evidence>
<evidence type="ECO:0000256" key="2">
    <source>
        <dbReference type="ARBA" id="ARBA00012540"/>
    </source>
</evidence>